<evidence type="ECO:0000256" key="3">
    <source>
        <dbReference type="ARBA" id="ARBA00022519"/>
    </source>
</evidence>
<dbReference type="InterPro" id="IPR004681">
    <property type="entry name" value="TRAP_DctM"/>
</dbReference>
<evidence type="ECO:0000256" key="4">
    <source>
        <dbReference type="ARBA" id="ARBA00022692"/>
    </source>
</evidence>
<feature type="transmembrane region" description="Helical" evidence="8">
    <location>
        <begin position="6"/>
        <end position="22"/>
    </location>
</feature>
<dbReference type="RefSeq" id="WP_246425114.1">
    <property type="nucleotide sequence ID" value="NZ_JACCFO010000001.1"/>
</dbReference>
<dbReference type="GO" id="GO:0022857">
    <property type="term" value="F:transmembrane transporter activity"/>
    <property type="evidence" value="ECO:0007669"/>
    <property type="project" value="TreeGrafter"/>
</dbReference>
<accession>A0A853BRQ6</accession>
<protein>
    <submittedName>
        <fullName evidence="10">TRAP-type C4-dicarboxylate transport system permease large subunit</fullName>
    </submittedName>
</protein>
<reference evidence="10 11" key="1">
    <citation type="submission" date="2020-07" db="EMBL/GenBank/DDBJ databases">
        <title>Sequencing the genomes of 1000 actinobacteria strains.</title>
        <authorList>
            <person name="Klenk H.-P."/>
        </authorList>
    </citation>
    <scope>NUCLEOTIDE SEQUENCE [LARGE SCALE GENOMIC DNA]</scope>
    <source>
        <strain evidence="10 11">DSM 45927</strain>
    </source>
</reference>
<evidence type="ECO:0000256" key="6">
    <source>
        <dbReference type="ARBA" id="ARBA00023136"/>
    </source>
</evidence>
<feature type="transmembrane region" description="Helical" evidence="8">
    <location>
        <begin position="151"/>
        <end position="173"/>
    </location>
</feature>
<feature type="transmembrane region" description="Helical" evidence="8">
    <location>
        <begin position="302"/>
        <end position="325"/>
    </location>
</feature>
<name>A0A853BRQ6_9ACTN</name>
<evidence type="ECO:0000256" key="8">
    <source>
        <dbReference type="SAM" id="Phobius"/>
    </source>
</evidence>
<dbReference type="InterPro" id="IPR010656">
    <property type="entry name" value="DctM"/>
</dbReference>
<organism evidence="10 11">
    <name type="scientific">Streptomonospora nanhaiensis</name>
    <dbReference type="NCBI Taxonomy" id="1323731"/>
    <lineage>
        <taxon>Bacteria</taxon>
        <taxon>Bacillati</taxon>
        <taxon>Actinomycetota</taxon>
        <taxon>Actinomycetes</taxon>
        <taxon>Streptosporangiales</taxon>
        <taxon>Nocardiopsidaceae</taxon>
        <taxon>Streptomonospora</taxon>
    </lineage>
</organism>
<feature type="transmembrane region" description="Helical" evidence="8">
    <location>
        <begin position="29"/>
        <end position="49"/>
    </location>
</feature>
<comment type="subcellular location">
    <subcellularLocation>
        <location evidence="1">Cell inner membrane</location>
        <topology evidence="1">Multi-pass membrane protein</topology>
    </subcellularLocation>
</comment>
<keyword evidence="3" id="KW-0997">Cell inner membrane</keyword>
<feature type="compositionally biased region" description="Low complexity" evidence="7">
    <location>
        <begin position="438"/>
        <end position="448"/>
    </location>
</feature>
<feature type="transmembrane region" description="Helical" evidence="8">
    <location>
        <begin position="337"/>
        <end position="357"/>
    </location>
</feature>
<proteinExistence type="predicted"/>
<keyword evidence="6 8" id="KW-0472">Membrane</keyword>
<evidence type="ECO:0000313" key="10">
    <source>
        <dbReference type="EMBL" id="NYI97237.1"/>
    </source>
</evidence>
<dbReference type="Proteomes" id="UP000575985">
    <property type="component" value="Unassembled WGS sequence"/>
</dbReference>
<evidence type="ECO:0000256" key="5">
    <source>
        <dbReference type="ARBA" id="ARBA00022989"/>
    </source>
</evidence>
<evidence type="ECO:0000256" key="7">
    <source>
        <dbReference type="SAM" id="MobiDB-lite"/>
    </source>
</evidence>
<feature type="compositionally biased region" description="Gly residues" evidence="7">
    <location>
        <begin position="557"/>
        <end position="568"/>
    </location>
</feature>
<feature type="transmembrane region" description="Helical" evidence="8">
    <location>
        <begin position="61"/>
        <end position="80"/>
    </location>
</feature>
<feature type="compositionally biased region" description="Basic residues" evidence="7">
    <location>
        <begin position="507"/>
        <end position="523"/>
    </location>
</feature>
<dbReference type="PANTHER" id="PTHR33362">
    <property type="entry name" value="SIALIC ACID TRAP TRANSPORTER PERMEASE PROTEIN SIAT-RELATED"/>
    <property type="match status" value="1"/>
</dbReference>
<dbReference type="AlphaFoldDB" id="A0A853BRQ6"/>
<evidence type="ECO:0000256" key="1">
    <source>
        <dbReference type="ARBA" id="ARBA00004429"/>
    </source>
</evidence>
<feature type="transmembrane region" description="Helical" evidence="8">
    <location>
        <begin position="179"/>
        <end position="201"/>
    </location>
</feature>
<feature type="region of interest" description="Disordered" evidence="7">
    <location>
        <begin position="397"/>
        <end position="523"/>
    </location>
</feature>
<evidence type="ECO:0000313" key="11">
    <source>
        <dbReference type="Proteomes" id="UP000575985"/>
    </source>
</evidence>
<feature type="region of interest" description="Disordered" evidence="7">
    <location>
        <begin position="549"/>
        <end position="575"/>
    </location>
</feature>
<gene>
    <name evidence="10" type="ORF">HNR12_003514</name>
</gene>
<dbReference type="Pfam" id="PF06808">
    <property type="entry name" value="DctM"/>
    <property type="match status" value="1"/>
</dbReference>
<sequence length="707" mass="74254">MPTGLVALGAFIAVIIVWNVAFKRNMGEAMLFGLLVTAAFAGADAPGALLAGLRGALDEEVLYAALAFVFMAYVVDRTGLIHRLLAILNSLVGRVRGGPALVDTAGSAVMGALSGSNSGNTAATGAFTGPWMVRTGWTPERSATVLAGNGGLGAALPPSASMVIMIGFAGSMVTTGEVYLALLCAGLYQVAWRVLLVFYFVHRDRIPRVADEELRPLRQVLREGRSALLIVLGALVPIAITVGPAAEFLSAANRLGGSVEDISILTWIPVLVTALALLVGRRELPRGARAWGTWITAAMPRFTSIGALLFFAVAASEVLSGLGLAEDIDALLAGFHLNQYVVTVLVGVLIAVVAGPLSSTATLTAVGQVSLLTLVSVGVDPVLAVTAILVFASTEGASPPASGSIFRRGRPHRRPPGENVPAADRLLHAPDHAHRLPGRLGRPARPHLTAAKGHRHARSAPRPRPDRLPRRVHRHPAGVPGPGHRPGGHPGRRCAPPAPRLGDGRIRRPPRPQHHRRRRLRPGRLRQRLRHAQIRRLRRLTAVGRAGRGEYASSQTNGGGGIRLGGHGRGPRSRIRCSRRRRGSEHMRHGLAASVVVLAVGAALVGCTPEGREQVFGEVAAEGLRVAAEDAFASAGFPIEGQLDCEVGEETEGEITADCSGTTEQGADVAFNGSFDTGDRDFTDGVQGSFTGEVNGAEVFSTDCLGC</sequence>
<keyword evidence="5 8" id="KW-1133">Transmembrane helix</keyword>
<feature type="transmembrane region" description="Helical" evidence="8">
    <location>
        <begin position="262"/>
        <end position="281"/>
    </location>
</feature>
<feature type="compositionally biased region" description="Basic residues" evidence="7">
    <location>
        <begin position="452"/>
        <end position="461"/>
    </location>
</feature>
<dbReference type="GO" id="GO:0005886">
    <property type="term" value="C:plasma membrane"/>
    <property type="evidence" value="ECO:0007669"/>
    <property type="project" value="UniProtKB-SubCell"/>
</dbReference>
<comment type="caution">
    <text evidence="10">The sequence shown here is derived from an EMBL/GenBank/DDBJ whole genome shotgun (WGS) entry which is preliminary data.</text>
</comment>
<feature type="domain" description="TRAP C4-dicarboxylate transport system permease DctM subunit" evidence="9">
    <location>
        <begin position="10"/>
        <end position="406"/>
    </location>
</feature>
<dbReference type="EMBL" id="JACCFO010000001">
    <property type="protein sequence ID" value="NYI97237.1"/>
    <property type="molecule type" value="Genomic_DNA"/>
</dbReference>
<feature type="compositionally biased region" description="Basic and acidic residues" evidence="7">
    <location>
        <begin position="425"/>
        <end position="434"/>
    </location>
</feature>
<keyword evidence="11" id="KW-1185">Reference proteome</keyword>
<evidence type="ECO:0000259" key="9">
    <source>
        <dbReference type="Pfam" id="PF06808"/>
    </source>
</evidence>
<feature type="transmembrane region" description="Helical" evidence="8">
    <location>
        <begin position="227"/>
        <end position="250"/>
    </location>
</feature>
<keyword evidence="4 8" id="KW-0812">Transmembrane</keyword>
<evidence type="ECO:0000256" key="2">
    <source>
        <dbReference type="ARBA" id="ARBA00022475"/>
    </source>
</evidence>
<feature type="transmembrane region" description="Helical" evidence="8">
    <location>
        <begin position="369"/>
        <end position="392"/>
    </location>
</feature>
<dbReference type="PANTHER" id="PTHR33362:SF2">
    <property type="entry name" value="TRAP TRANSPORTER LARGE PERMEASE PROTEIN"/>
    <property type="match status" value="1"/>
</dbReference>
<keyword evidence="2" id="KW-1003">Cell membrane</keyword>